<evidence type="ECO:0000313" key="4">
    <source>
        <dbReference type="EMBL" id="SJL05950.1"/>
    </source>
</evidence>
<sequence length="616" mass="68241">MCGIFLCARRLQGDPQTFDTTDSSLEKLCIGLRHANAARGPDAQRSHKVNFRAKTSDASMVHLEFFASELCLRGSRPVVQPHIRNGDILCWNGEIFEGLDMAPAENDGVKLFESSRGLKSPAQIRDLFSSVEGPYAFVFHHEESGTLIFGRDPLGRRSLLIHKPSPSHPYLILTSVTSGADTGCSFEELSTDHIFSLKLKDLAQLDDPMRFEDHLKALTRWPSQPTVSSYAEPPKVNPSIPLDTWPRLVSLDEIPDYLLASVDTLISHLDRSVMLRVHNIPHRSSAPTQSRVAVLFSGGIDSTVIAYLAHKHIPLEESIDLLNVAFENPRKIRMETEGNLGGVSRRHKKKDKKPSEGDPVRVSYMVPDRKTGLQEVEELRQLCPGRTWNFVEVNVPYHNISTTTGSKDLQMVSITLRVLSRPDIEHLSKIYQSLGLDYDERVLPSIGNEVLKSIVAQFDAAELITQREVVSSRIRADLLQRAGEFNIVLEDVSITHLTFGKEFTQAVEAKQIAQQGTFSIVFLILFIDSCCEDAERAKFVVEKAEQERQAAVIRAEGEAAAATIISQALGKAGDAFVTFRKIETSKAIANSLASNPNVTYIPSGGGNILLNVPTDK</sequence>
<dbReference type="PANTHER" id="PTHR23222">
    <property type="entry name" value="PROHIBITIN"/>
    <property type="match status" value="1"/>
</dbReference>
<dbReference type="SUPFAM" id="SSF117892">
    <property type="entry name" value="Band 7/SPFH domain"/>
    <property type="match status" value="1"/>
</dbReference>
<dbReference type="InterPro" id="IPR036013">
    <property type="entry name" value="Band_7/SPFH_dom_sf"/>
</dbReference>
<comment type="similarity">
    <text evidence="1">Belongs to the prohibitin family.</text>
</comment>
<dbReference type="GO" id="GO:0005739">
    <property type="term" value="C:mitochondrion"/>
    <property type="evidence" value="ECO:0007669"/>
    <property type="project" value="TreeGrafter"/>
</dbReference>
<dbReference type="SUPFAM" id="SSF52402">
    <property type="entry name" value="Adenine nucleotide alpha hydrolases-like"/>
    <property type="match status" value="1"/>
</dbReference>
<dbReference type="Gene3D" id="3.30.479.30">
    <property type="entry name" value="Band 7 domain"/>
    <property type="match status" value="1"/>
</dbReference>
<dbReference type="GO" id="GO:0000423">
    <property type="term" value="P:mitophagy"/>
    <property type="evidence" value="ECO:0007669"/>
    <property type="project" value="UniProtKB-ARBA"/>
</dbReference>
<dbReference type="AlphaFoldDB" id="A0A284RB35"/>
<organism evidence="4 5">
    <name type="scientific">Armillaria ostoyae</name>
    <name type="common">Armillaria root rot fungus</name>
    <dbReference type="NCBI Taxonomy" id="47428"/>
    <lineage>
        <taxon>Eukaryota</taxon>
        <taxon>Fungi</taxon>
        <taxon>Dikarya</taxon>
        <taxon>Basidiomycota</taxon>
        <taxon>Agaricomycotina</taxon>
        <taxon>Agaricomycetes</taxon>
        <taxon>Agaricomycetidae</taxon>
        <taxon>Agaricales</taxon>
        <taxon>Marasmiineae</taxon>
        <taxon>Physalacriaceae</taxon>
        <taxon>Armillaria</taxon>
    </lineage>
</organism>
<dbReference type="OrthoDB" id="10252281at2759"/>
<dbReference type="FunFam" id="3.30.479.30:FF:000001">
    <property type="entry name" value="Prohibitin 2"/>
    <property type="match status" value="1"/>
</dbReference>
<evidence type="ECO:0000313" key="5">
    <source>
        <dbReference type="Proteomes" id="UP000219338"/>
    </source>
</evidence>
<dbReference type="Proteomes" id="UP000219338">
    <property type="component" value="Unassembled WGS sequence"/>
</dbReference>
<evidence type="ECO:0000256" key="2">
    <source>
        <dbReference type="SAM" id="MobiDB-lite"/>
    </source>
</evidence>
<dbReference type="EMBL" id="FUEG01000006">
    <property type="protein sequence ID" value="SJL05950.1"/>
    <property type="molecule type" value="Genomic_DNA"/>
</dbReference>
<dbReference type="GO" id="GO:0007005">
    <property type="term" value="P:mitochondrion organization"/>
    <property type="evidence" value="ECO:0007669"/>
    <property type="project" value="TreeGrafter"/>
</dbReference>
<reference evidence="5" key="1">
    <citation type="journal article" date="2017" name="Nat. Ecol. Evol.">
        <title>Genome expansion and lineage-specific genetic innovations in the forest pathogenic fungi Armillaria.</title>
        <authorList>
            <person name="Sipos G."/>
            <person name="Prasanna A.N."/>
            <person name="Walter M.C."/>
            <person name="O'Connor E."/>
            <person name="Balint B."/>
            <person name="Krizsan K."/>
            <person name="Kiss B."/>
            <person name="Hess J."/>
            <person name="Varga T."/>
            <person name="Slot J."/>
            <person name="Riley R."/>
            <person name="Boka B."/>
            <person name="Rigling D."/>
            <person name="Barry K."/>
            <person name="Lee J."/>
            <person name="Mihaltcheva S."/>
            <person name="LaButti K."/>
            <person name="Lipzen A."/>
            <person name="Waldron R."/>
            <person name="Moloney N.M."/>
            <person name="Sperisen C."/>
            <person name="Kredics L."/>
            <person name="Vagvoelgyi C."/>
            <person name="Patrignani A."/>
            <person name="Fitzpatrick D."/>
            <person name="Nagy I."/>
            <person name="Doyle S."/>
            <person name="Anderson J.B."/>
            <person name="Grigoriev I.V."/>
            <person name="Gueldener U."/>
            <person name="Muensterkoetter M."/>
            <person name="Nagy L.G."/>
        </authorList>
    </citation>
    <scope>NUCLEOTIDE SEQUENCE [LARGE SCALE GENOMIC DNA]</scope>
    <source>
        <strain evidence="5">C18/9</strain>
    </source>
</reference>
<name>A0A284RB35_ARMOS</name>
<dbReference type="Gene3D" id="3.40.50.620">
    <property type="entry name" value="HUPs"/>
    <property type="match status" value="1"/>
</dbReference>
<dbReference type="GO" id="GO:0016020">
    <property type="term" value="C:membrane"/>
    <property type="evidence" value="ECO:0007669"/>
    <property type="project" value="InterPro"/>
</dbReference>
<dbReference type="InterPro" id="IPR000163">
    <property type="entry name" value="Prohibitin"/>
</dbReference>
<proteinExistence type="inferred from homology"/>
<dbReference type="Pfam" id="PF01145">
    <property type="entry name" value="Band_7"/>
    <property type="match status" value="1"/>
</dbReference>
<evidence type="ECO:0000256" key="1">
    <source>
        <dbReference type="ARBA" id="ARBA00009658"/>
    </source>
</evidence>
<dbReference type="CDD" id="cd03401">
    <property type="entry name" value="SPFH_prohibitin"/>
    <property type="match status" value="1"/>
</dbReference>
<dbReference type="OMA" id="MAPAEND"/>
<feature type="domain" description="Band 7" evidence="3">
    <location>
        <begin position="281"/>
        <end position="511"/>
    </location>
</feature>
<dbReference type="STRING" id="47428.A0A284RB35"/>
<keyword evidence="5" id="KW-1185">Reference proteome</keyword>
<accession>A0A284RB35</accession>
<dbReference type="SMART" id="SM00244">
    <property type="entry name" value="PHB"/>
    <property type="match status" value="1"/>
</dbReference>
<protein>
    <recommendedName>
        <fullName evidence="3">Band 7 domain-containing protein</fullName>
    </recommendedName>
</protein>
<dbReference type="InterPro" id="IPR014729">
    <property type="entry name" value="Rossmann-like_a/b/a_fold"/>
</dbReference>
<dbReference type="PANTHER" id="PTHR23222:SF0">
    <property type="entry name" value="PROHIBITIN 1"/>
    <property type="match status" value="1"/>
</dbReference>
<dbReference type="SUPFAM" id="SSF56235">
    <property type="entry name" value="N-terminal nucleophile aminohydrolases (Ntn hydrolases)"/>
    <property type="match status" value="1"/>
</dbReference>
<dbReference type="InterPro" id="IPR001107">
    <property type="entry name" value="Band_7"/>
</dbReference>
<gene>
    <name evidence="4" type="ORF">ARMOST_09286</name>
</gene>
<dbReference type="InterPro" id="IPR029055">
    <property type="entry name" value="Ntn_hydrolases_N"/>
</dbReference>
<feature type="region of interest" description="Disordered" evidence="2">
    <location>
        <begin position="338"/>
        <end position="360"/>
    </location>
</feature>
<dbReference type="PRINTS" id="PR00679">
    <property type="entry name" value="PROHIBITIN"/>
</dbReference>
<dbReference type="Gene3D" id="3.60.20.10">
    <property type="entry name" value="Glutamine Phosphoribosylpyrophosphate, subunit 1, domain 1"/>
    <property type="match status" value="1"/>
</dbReference>
<evidence type="ECO:0000259" key="3">
    <source>
        <dbReference type="SMART" id="SM00244"/>
    </source>
</evidence>